<dbReference type="PANTHER" id="PTHR43441">
    <property type="entry name" value="RIBOSOMAL-PROTEIN-SERINE ACETYLTRANSFERASE"/>
    <property type="match status" value="1"/>
</dbReference>
<dbReference type="SUPFAM" id="SSF55729">
    <property type="entry name" value="Acyl-CoA N-acyltransferases (Nat)"/>
    <property type="match status" value="1"/>
</dbReference>
<evidence type="ECO:0000259" key="1">
    <source>
        <dbReference type="PROSITE" id="PS51186"/>
    </source>
</evidence>
<dbReference type="Proteomes" id="UP000679950">
    <property type="component" value="Unassembled WGS sequence"/>
</dbReference>
<feature type="domain" description="N-acetyltransferase" evidence="1">
    <location>
        <begin position="10"/>
        <end position="176"/>
    </location>
</feature>
<dbReference type="Pfam" id="PF13302">
    <property type="entry name" value="Acetyltransf_3"/>
    <property type="match status" value="1"/>
</dbReference>
<dbReference type="EMBL" id="BORB01000029">
    <property type="protein sequence ID" value="GIN58730.1"/>
    <property type="molecule type" value="Genomic_DNA"/>
</dbReference>
<name>A0ABQ4KLA4_9BACI</name>
<dbReference type="RefSeq" id="WP_158321241.1">
    <property type="nucleotide sequence ID" value="NZ_BORB01000029.1"/>
</dbReference>
<dbReference type="PROSITE" id="PS51186">
    <property type="entry name" value="GNAT"/>
    <property type="match status" value="1"/>
</dbReference>
<evidence type="ECO:0000313" key="3">
    <source>
        <dbReference type="Proteomes" id="UP000679950"/>
    </source>
</evidence>
<proteinExistence type="predicted"/>
<organism evidence="2 3">
    <name type="scientific">Lederbergia ruris</name>
    <dbReference type="NCBI Taxonomy" id="217495"/>
    <lineage>
        <taxon>Bacteria</taxon>
        <taxon>Bacillati</taxon>
        <taxon>Bacillota</taxon>
        <taxon>Bacilli</taxon>
        <taxon>Bacillales</taxon>
        <taxon>Bacillaceae</taxon>
        <taxon>Lederbergia</taxon>
    </lineage>
</organism>
<dbReference type="Gene3D" id="3.40.630.30">
    <property type="match status" value="1"/>
</dbReference>
<dbReference type="PANTHER" id="PTHR43441:SF12">
    <property type="entry name" value="RIBOSOMAL N-ACETYLTRANSFERASE YDAF-RELATED"/>
    <property type="match status" value="1"/>
</dbReference>
<sequence length="184" mass="21606">MFVHPVDDELYLRMVEEKDAEELFELTDQSREYLRVWLPWIDRTKSKEDTMLFIKSSQKEFAEFTSMNLVILYKEKMVGVAGFNEMDAENKVVSIGYWLGRDFQGKGIMTRAVRSLIGYALDILQFNRIEIRVADGNTKSQAIPEKLGFKKEGTIREAEWLYDHYVDHFIYGLLADDWQSHVSM</sequence>
<keyword evidence="3" id="KW-1185">Reference proteome</keyword>
<dbReference type="InterPro" id="IPR051908">
    <property type="entry name" value="Ribosomal_N-acetyltransferase"/>
</dbReference>
<accession>A0ABQ4KLA4</accession>
<comment type="caution">
    <text evidence="2">The sequence shown here is derived from an EMBL/GenBank/DDBJ whole genome shotgun (WGS) entry which is preliminary data.</text>
</comment>
<dbReference type="InterPro" id="IPR000182">
    <property type="entry name" value="GNAT_dom"/>
</dbReference>
<evidence type="ECO:0000313" key="2">
    <source>
        <dbReference type="EMBL" id="GIN58730.1"/>
    </source>
</evidence>
<gene>
    <name evidence="2" type="ORF">J8TS2_30490</name>
</gene>
<reference evidence="2 3" key="1">
    <citation type="submission" date="2021-03" db="EMBL/GenBank/DDBJ databases">
        <title>Antimicrobial resistance genes in bacteria isolated from Japanese honey, and their potential for conferring macrolide and lincosamide resistance in the American foulbrood pathogen Paenibacillus larvae.</title>
        <authorList>
            <person name="Okamoto M."/>
            <person name="Kumagai M."/>
            <person name="Kanamori H."/>
            <person name="Takamatsu D."/>
        </authorList>
    </citation>
    <scope>NUCLEOTIDE SEQUENCE [LARGE SCALE GENOMIC DNA]</scope>
    <source>
        <strain evidence="2 3">J8TS2</strain>
    </source>
</reference>
<dbReference type="InterPro" id="IPR016181">
    <property type="entry name" value="Acyl_CoA_acyltransferase"/>
</dbReference>
<protein>
    <submittedName>
        <fullName evidence="2">Ribosomal-protein-serine acetyltransferase</fullName>
    </submittedName>
</protein>